<dbReference type="Proteomes" id="UP000789901">
    <property type="component" value="Unassembled WGS sequence"/>
</dbReference>
<feature type="non-terminal residue" evidence="2">
    <location>
        <position position="41"/>
    </location>
</feature>
<sequence length="41" mass="4631">NIAGSIIITWTLIGIFVEQQDPIIDWISLVLAIISIFYIVK</sequence>
<organism evidence="2 3">
    <name type="scientific">Gigaspora margarita</name>
    <dbReference type="NCBI Taxonomy" id="4874"/>
    <lineage>
        <taxon>Eukaryota</taxon>
        <taxon>Fungi</taxon>
        <taxon>Fungi incertae sedis</taxon>
        <taxon>Mucoromycota</taxon>
        <taxon>Glomeromycotina</taxon>
        <taxon>Glomeromycetes</taxon>
        <taxon>Diversisporales</taxon>
        <taxon>Gigasporaceae</taxon>
        <taxon>Gigaspora</taxon>
    </lineage>
</organism>
<dbReference type="EMBL" id="CAJVQB010063195">
    <property type="protein sequence ID" value="CAG8840573.1"/>
    <property type="molecule type" value="Genomic_DNA"/>
</dbReference>
<accession>A0ABN7WTK9</accession>
<proteinExistence type="predicted"/>
<protein>
    <submittedName>
        <fullName evidence="2">22009_t:CDS:1</fullName>
    </submittedName>
</protein>
<evidence type="ECO:0000313" key="2">
    <source>
        <dbReference type="EMBL" id="CAG8840573.1"/>
    </source>
</evidence>
<keyword evidence="1" id="KW-1133">Transmembrane helix</keyword>
<evidence type="ECO:0000313" key="3">
    <source>
        <dbReference type="Proteomes" id="UP000789901"/>
    </source>
</evidence>
<comment type="caution">
    <text evidence="2">The sequence shown here is derived from an EMBL/GenBank/DDBJ whole genome shotgun (WGS) entry which is preliminary data.</text>
</comment>
<evidence type="ECO:0000256" key="1">
    <source>
        <dbReference type="SAM" id="Phobius"/>
    </source>
</evidence>
<keyword evidence="3" id="KW-1185">Reference proteome</keyword>
<reference evidence="2 3" key="1">
    <citation type="submission" date="2021-06" db="EMBL/GenBank/DDBJ databases">
        <authorList>
            <person name="Kallberg Y."/>
            <person name="Tangrot J."/>
            <person name="Rosling A."/>
        </authorList>
    </citation>
    <scope>NUCLEOTIDE SEQUENCE [LARGE SCALE GENOMIC DNA]</scope>
    <source>
        <strain evidence="2 3">120-4 pot B 10/14</strain>
    </source>
</reference>
<gene>
    <name evidence="2" type="ORF">GMARGA_LOCUS34974</name>
</gene>
<name>A0ABN7WTK9_GIGMA</name>
<keyword evidence="1" id="KW-0812">Transmembrane</keyword>
<feature type="non-terminal residue" evidence="2">
    <location>
        <position position="1"/>
    </location>
</feature>
<feature type="transmembrane region" description="Helical" evidence="1">
    <location>
        <begin position="23"/>
        <end position="40"/>
    </location>
</feature>
<keyword evidence="1" id="KW-0472">Membrane</keyword>